<dbReference type="Pfam" id="PF13416">
    <property type="entry name" value="SBP_bac_8"/>
    <property type="match status" value="1"/>
</dbReference>
<dbReference type="GO" id="GO:0055085">
    <property type="term" value="P:transmembrane transport"/>
    <property type="evidence" value="ECO:0007669"/>
    <property type="project" value="InterPro"/>
</dbReference>
<dbReference type="RefSeq" id="WP_058723933.1">
    <property type="nucleotide sequence ID" value="NZ_JAXVED010000017.1"/>
</dbReference>
<feature type="chain" id="PRO_5039316862" description="Extracellular solute-binding protein" evidence="4">
    <location>
        <begin position="23"/>
        <end position="453"/>
    </location>
</feature>
<dbReference type="PANTHER" id="PTHR30061">
    <property type="entry name" value="MALTOSE-BINDING PERIPLASMIC PROTEIN"/>
    <property type="match status" value="1"/>
</dbReference>
<feature type="signal peptide" evidence="4">
    <location>
        <begin position="1"/>
        <end position="22"/>
    </location>
</feature>
<dbReference type="PROSITE" id="PS01037">
    <property type="entry name" value="SBP_BACTERIAL_1"/>
    <property type="match status" value="1"/>
</dbReference>
<comment type="similarity">
    <text evidence="1">Belongs to the bacterial solute-binding protein 1 family.</text>
</comment>
<evidence type="ECO:0000313" key="6">
    <source>
        <dbReference type="Proteomes" id="UP000053433"/>
    </source>
</evidence>
<evidence type="ECO:0008006" key="7">
    <source>
        <dbReference type="Google" id="ProtNLM"/>
    </source>
</evidence>
<gene>
    <name evidence="5" type="ORF">ASJ35_17480</name>
</gene>
<dbReference type="AlphaFoldDB" id="A0A0W7TLN0"/>
<dbReference type="Proteomes" id="UP000053433">
    <property type="component" value="Unassembled WGS sequence"/>
</dbReference>
<evidence type="ECO:0000313" key="5">
    <source>
        <dbReference type="EMBL" id="KUE74752.1"/>
    </source>
</evidence>
<dbReference type="GO" id="GO:0055052">
    <property type="term" value="C:ATP-binding cassette (ABC) transporter complex, substrate-binding subunit-containing"/>
    <property type="evidence" value="ECO:0007669"/>
    <property type="project" value="TreeGrafter"/>
</dbReference>
<evidence type="ECO:0000256" key="2">
    <source>
        <dbReference type="ARBA" id="ARBA00022448"/>
    </source>
</evidence>
<evidence type="ECO:0000256" key="4">
    <source>
        <dbReference type="SAM" id="SignalP"/>
    </source>
</evidence>
<dbReference type="InterPro" id="IPR006059">
    <property type="entry name" value="SBP"/>
</dbReference>
<sequence length="453" mass="49341">MKMSKRLSVMLALLFAVCMVFGACGKSSATTSLPNSDAESKTVDNGNETAQTTLNFMITGAGVWEDKLGPIADKYFEETGVKVNIEYYEHTNYFPALEAKMSAKSSDLDIIGVDVPMTSGYAEKGYIIPLNEYFSENEINEFVPAAIDAGSWKGDFYAPPMNTSAAALYYNETLLAEAGITIPEADPNNRLTWEELVEMAEKALAIVDPDGTKGINGIVFEQANTAYQMLSLPNSLGEASIGSDGYSVEGVIDTEGWIKAMTFYRDVFESGLSPRGLTSAEYQGTFTSGKTLFFIGGTWCANLEYADGFEWNYTYCPAFEGYENSVATPTGSWHLGVSAYSEKAEAAADFVKYLTLNEGNDMWLEMNGDVPARTSVVEAYMADEAYAEYPKSIQRIAAYEAANTAAPRPVTPAYSEYESILNAMLSDISNGADVEEALNNCVEQANSIMAKYK</sequence>
<evidence type="ECO:0000256" key="1">
    <source>
        <dbReference type="ARBA" id="ARBA00008520"/>
    </source>
</evidence>
<name>A0A0W7TLN0_9FIRM</name>
<dbReference type="PROSITE" id="PS51257">
    <property type="entry name" value="PROKAR_LIPOPROTEIN"/>
    <property type="match status" value="1"/>
</dbReference>
<accession>A0A0W7TLN0</accession>
<keyword evidence="2" id="KW-0813">Transport</keyword>
<dbReference type="PANTHER" id="PTHR30061:SF50">
    <property type="entry name" value="MALTOSE_MALTODEXTRIN-BINDING PERIPLASMIC PROTEIN"/>
    <property type="match status" value="1"/>
</dbReference>
<dbReference type="GO" id="GO:0042956">
    <property type="term" value="P:maltodextrin transmembrane transport"/>
    <property type="evidence" value="ECO:0007669"/>
    <property type="project" value="TreeGrafter"/>
</dbReference>
<dbReference type="GO" id="GO:1901982">
    <property type="term" value="F:maltose binding"/>
    <property type="evidence" value="ECO:0007669"/>
    <property type="project" value="TreeGrafter"/>
</dbReference>
<comment type="caution">
    <text evidence="5">The sequence shown here is derived from an EMBL/GenBank/DDBJ whole genome shotgun (WGS) entry which is preliminary data.</text>
</comment>
<dbReference type="InterPro" id="IPR006061">
    <property type="entry name" value="SBP_1_CS"/>
</dbReference>
<proteinExistence type="inferred from homology"/>
<organism evidence="5 6">
    <name type="scientific">Ruthenibacterium lactatiformans</name>
    <dbReference type="NCBI Taxonomy" id="1550024"/>
    <lineage>
        <taxon>Bacteria</taxon>
        <taxon>Bacillati</taxon>
        <taxon>Bacillota</taxon>
        <taxon>Clostridia</taxon>
        <taxon>Eubacteriales</taxon>
        <taxon>Oscillospiraceae</taxon>
        <taxon>Ruthenibacterium</taxon>
    </lineage>
</organism>
<reference evidence="5 6" key="1">
    <citation type="submission" date="2015-10" db="EMBL/GenBank/DDBJ databases">
        <title>A novel member of the family Ruminococcaceae isolated from human faeces.</title>
        <authorList>
            <person name="Shkoporov A.N."/>
            <person name="Chaplin A.V."/>
            <person name="Motuzova O.V."/>
            <person name="Kafarskaia L.I."/>
            <person name="Efimov B.A."/>
        </authorList>
    </citation>
    <scope>NUCLEOTIDE SEQUENCE [LARGE SCALE GENOMIC DNA]</scope>
    <source>
        <strain evidence="5 6">668</strain>
    </source>
</reference>
<keyword evidence="3 4" id="KW-0732">Signal</keyword>
<dbReference type="SUPFAM" id="SSF53850">
    <property type="entry name" value="Periplasmic binding protein-like II"/>
    <property type="match status" value="1"/>
</dbReference>
<dbReference type="Gene3D" id="3.40.190.10">
    <property type="entry name" value="Periplasmic binding protein-like II"/>
    <property type="match status" value="1"/>
</dbReference>
<dbReference type="GO" id="GO:0015768">
    <property type="term" value="P:maltose transport"/>
    <property type="evidence" value="ECO:0007669"/>
    <property type="project" value="TreeGrafter"/>
</dbReference>
<dbReference type="EMBL" id="LMUA01000044">
    <property type="protein sequence ID" value="KUE74752.1"/>
    <property type="molecule type" value="Genomic_DNA"/>
</dbReference>
<protein>
    <recommendedName>
        <fullName evidence="7">Extracellular solute-binding protein</fullName>
    </recommendedName>
</protein>
<evidence type="ECO:0000256" key="3">
    <source>
        <dbReference type="ARBA" id="ARBA00022729"/>
    </source>
</evidence>